<dbReference type="EMBL" id="MTSE01000026">
    <property type="protein sequence ID" value="OUJ70176.1"/>
    <property type="molecule type" value="Genomic_DNA"/>
</dbReference>
<accession>A0A2C9ZTZ8</accession>
<dbReference type="OrthoDB" id="1068350at2"/>
<feature type="domain" description="Zinc beta-ribbon finger putative" evidence="2">
    <location>
        <begin position="5"/>
        <end position="58"/>
    </location>
</feature>
<dbReference type="Proteomes" id="UP000194873">
    <property type="component" value="Unassembled WGS sequence"/>
</dbReference>
<dbReference type="NCBIfam" id="NF040506">
    <property type="entry name" value="PG0870_Nterm"/>
    <property type="match status" value="1"/>
</dbReference>
<evidence type="ECO:0000313" key="4">
    <source>
        <dbReference type="Proteomes" id="UP000194873"/>
    </source>
</evidence>
<dbReference type="AlphaFoldDB" id="A0A2C9ZTZ8"/>
<evidence type="ECO:0000259" key="2">
    <source>
        <dbReference type="Pfam" id="PF21957"/>
    </source>
</evidence>
<dbReference type="Pfam" id="PF21957">
    <property type="entry name" value="Zn_ribbon_16"/>
    <property type="match status" value="1"/>
</dbReference>
<keyword evidence="4" id="KW-1185">Reference proteome</keyword>
<proteinExistence type="predicted"/>
<dbReference type="Pfam" id="PF19898">
    <property type="entry name" value="DUF6371"/>
    <property type="match status" value="1"/>
</dbReference>
<reference evidence="3 4" key="1">
    <citation type="submission" date="2017-01" db="EMBL/GenBank/DDBJ databases">
        <title>A new Hymenobacter.</title>
        <authorList>
            <person name="Liang Y."/>
            <person name="Feng F."/>
        </authorList>
    </citation>
    <scope>NUCLEOTIDE SEQUENCE [LARGE SCALE GENOMIC DNA]</scope>
    <source>
        <strain evidence="3">MIMBbqt21</strain>
    </source>
</reference>
<dbReference type="InterPro" id="IPR047731">
    <property type="entry name" value="Zinc_ribbon_put"/>
</dbReference>
<name>A0A2C9ZTZ8_9BACT</name>
<evidence type="ECO:0000313" key="3">
    <source>
        <dbReference type="EMBL" id="OUJ70176.1"/>
    </source>
</evidence>
<gene>
    <name evidence="3" type="ORF">BXP70_25335</name>
</gene>
<organism evidence="3 4">
    <name type="scientific">Hymenobacter crusticola</name>
    <dbReference type="NCBI Taxonomy" id="1770526"/>
    <lineage>
        <taxon>Bacteria</taxon>
        <taxon>Pseudomonadati</taxon>
        <taxon>Bacteroidota</taxon>
        <taxon>Cytophagia</taxon>
        <taxon>Cytophagales</taxon>
        <taxon>Hymenobacteraceae</taxon>
        <taxon>Hymenobacter</taxon>
    </lineage>
</organism>
<evidence type="ECO:0000259" key="1">
    <source>
        <dbReference type="Pfam" id="PF19898"/>
    </source>
</evidence>
<protein>
    <submittedName>
        <fullName evidence="3">Uncharacterized protein</fullName>
    </submittedName>
</protein>
<sequence length="210" mass="24015">MSTPRYSLEKHPKPKGTCPQCQQKKVFRYFQDADGNRLDEQYGICDRAAKCGYDHRPSGELFTATGAAADAPEPETLKPSAEEAEQLLAKTKDHTSNLHRYARSITIPDEHLERWAVATDRDRTVFLHLNGEQQLLNAKWFKYTSEGKRDKLSQVYSFAGTDEEKKKGAKYAFCFYGEHLLRHDDPTRPICVVESEKSAVFASFHYPHLD</sequence>
<comment type="caution">
    <text evidence="3">The sequence shown here is derived from an EMBL/GenBank/DDBJ whole genome shotgun (WGS) entry which is preliminary data.</text>
</comment>
<dbReference type="InterPro" id="IPR045951">
    <property type="entry name" value="DUF6371"/>
</dbReference>
<dbReference type="RefSeq" id="WP_086596915.1">
    <property type="nucleotide sequence ID" value="NZ_MTSE01000026.1"/>
</dbReference>
<feature type="domain" description="DUF6371" evidence="1">
    <location>
        <begin position="110"/>
        <end position="208"/>
    </location>
</feature>